<proteinExistence type="predicted"/>
<gene>
    <name evidence="2" type="ORF">NEE01_09065</name>
</gene>
<comment type="caution">
    <text evidence="2">The sequence shown here is derived from an EMBL/GenBank/DDBJ whole genome shotgun (WGS) entry which is preliminary data.</text>
</comment>
<feature type="signal peptide" evidence="1">
    <location>
        <begin position="1"/>
        <end position="23"/>
    </location>
</feature>
<protein>
    <submittedName>
        <fullName evidence="2">DUF2141 domain-containing protein</fullName>
    </submittedName>
</protein>
<dbReference type="Pfam" id="PF09912">
    <property type="entry name" value="DUF2141"/>
    <property type="match status" value="1"/>
</dbReference>
<feature type="chain" id="PRO_5041427142" evidence="1">
    <location>
        <begin position="24"/>
        <end position="172"/>
    </location>
</feature>
<evidence type="ECO:0000256" key="1">
    <source>
        <dbReference type="SAM" id="SignalP"/>
    </source>
</evidence>
<dbReference type="InterPro" id="IPR018673">
    <property type="entry name" value="DUF2141"/>
</dbReference>
<name>A0AA42CQ50_9SPHN</name>
<dbReference type="RefSeq" id="WP_265268722.1">
    <property type="nucleotide sequence ID" value="NZ_JANFAU010000012.1"/>
</dbReference>
<dbReference type="AlphaFoldDB" id="A0AA42CQ50"/>
<reference evidence="2" key="1">
    <citation type="submission" date="2022-06" db="EMBL/GenBank/DDBJ databases">
        <title>Sphingomonas sp. nov. isolated from rhizosphere soil of tomato.</title>
        <authorList>
            <person name="Dong H."/>
            <person name="Gao R."/>
        </authorList>
    </citation>
    <scope>NUCLEOTIDE SEQUENCE</scope>
    <source>
        <strain evidence="2">MMSM24</strain>
    </source>
</reference>
<organism evidence="2 3">
    <name type="scientific">Sphingomonas lycopersici</name>
    <dbReference type="NCBI Taxonomy" id="2951807"/>
    <lineage>
        <taxon>Bacteria</taxon>
        <taxon>Pseudomonadati</taxon>
        <taxon>Pseudomonadota</taxon>
        <taxon>Alphaproteobacteria</taxon>
        <taxon>Sphingomonadales</taxon>
        <taxon>Sphingomonadaceae</taxon>
        <taxon>Sphingomonas</taxon>
    </lineage>
</organism>
<sequence>MARRRLILAAALAALVAPLAAAAQPVGETDACINGPSIRVEVVGMKDRVGSLKLELYPANEDDFLRDDRDLKKEGKLFRRIWVPTPRNGPVVMCMRVPHPGTYAILFTHDRDGKNKFNFWSDGVGVPGNQKLGRSKPKLSNAMVNVGTGVATVLIRTQYLHGFPPAFGPVGR</sequence>
<dbReference type="Proteomes" id="UP001165565">
    <property type="component" value="Unassembled WGS sequence"/>
</dbReference>
<accession>A0AA42CQ50</accession>
<keyword evidence="1" id="KW-0732">Signal</keyword>
<evidence type="ECO:0000313" key="2">
    <source>
        <dbReference type="EMBL" id="MCW6534934.1"/>
    </source>
</evidence>
<keyword evidence="3" id="KW-1185">Reference proteome</keyword>
<evidence type="ECO:0000313" key="3">
    <source>
        <dbReference type="Proteomes" id="UP001165565"/>
    </source>
</evidence>
<dbReference type="EMBL" id="JANFAV010000005">
    <property type="protein sequence ID" value="MCW6534934.1"/>
    <property type="molecule type" value="Genomic_DNA"/>
</dbReference>